<dbReference type="PROSITE" id="PS50850">
    <property type="entry name" value="MFS"/>
    <property type="match status" value="1"/>
</dbReference>
<dbReference type="InterPro" id="IPR011701">
    <property type="entry name" value="MFS"/>
</dbReference>
<feature type="transmembrane region" description="Helical" evidence="6">
    <location>
        <begin position="351"/>
        <end position="371"/>
    </location>
</feature>
<dbReference type="Gene3D" id="1.20.1250.20">
    <property type="entry name" value="MFS general substrate transporter like domains"/>
    <property type="match status" value="2"/>
</dbReference>
<keyword evidence="3 6" id="KW-0812">Transmembrane</keyword>
<feature type="transmembrane region" description="Helical" evidence="6">
    <location>
        <begin position="141"/>
        <end position="162"/>
    </location>
</feature>
<protein>
    <submittedName>
        <fullName evidence="8">MFS transporter</fullName>
    </submittedName>
</protein>
<evidence type="ECO:0000313" key="8">
    <source>
        <dbReference type="EMBL" id="MFD2616212.1"/>
    </source>
</evidence>
<organism evidence="8 9">
    <name type="scientific">Terrilactibacillus laevilacticus</name>
    <dbReference type="NCBI Taxonomy" id="1380157"/>
    <lineage>
        <taxon>Bacteria</taxon>
        <taxon>Bacillati</taxon>
        <taxon>Bacillota</taxon>
        <taxon>Bacilli</taxon>
        <taxon>Bacillales</taxon>
        <taxon>Bacillaceae</taxon>
        <taxon>Terrilactibacillus</taxon>
    </lineage>
</organism>
<evidence type="ECO:0000313" key="9">
    <source>
        <dbReference type="Proteomes" id="UP001597458"/>
    </source>
</evidence>
<evidence type="ECO:0000256" key="2">
    <source>
        <dbReference type="ARBA" id="ARBA00022448"/>
    </source>
</evidence>
<evidence type="ECO:0000256" key="4">
    <source>
        <dbReference type="ARBA" id="ARBA00022989"/>
    </source>
</evidence>
<name>A0ABW5PNF7_9BACI</name>
<evidence type="ECO:0000256" key="5">
    <source>
        <dbReference type="ARBA" id="ARBA00023136"/>
    </source>
</evidence>
<dbReference type="PANTHER" id="PTHR42718:SF9">
    <property type="entry name" value="MAJOR FACILITATOR SUPERFAMILY MULTIDRUG TRANSPORTER MFSC"/>
    <property type="match status" value="1"/>
</dbReference>
<feature type="transmembrane region" description="Helical" evidence="6">
    <location>
        <begin position="82"/>
        <end position="99"/>
    </location>
</feature>
<sequence length="467" mass="52123">MNKIEQIDVQRKVAKCMPWILLFEFFYVFNDNVFNLISPSLSDEFGVTPSTVSLIVTLGKLFFGIATIIFTAMSDTISIRKVLLWTGFAFPIVSLLGVFSDSFTTLLISRTLFSITVAAPIALQVIIAIKYFDKLTAAKYFGYNTAIYQLAGAAGHLFGGFIAEYFHWSYVFLIPVITILGMPILLKNLPKDISRRGSFDIFGMILMTVITTSLVLFMTYHMKYPLLLLAALIGAVIFFFYIKKSKNAFLKPELFTIKGIKRSLFVGTLFYATQMGFFFIFPFIVNETYNMSVSLIGVFYTITNIAAFVTGMYSGRIIKSIGYRNITLLGGSFILVGLACIAFFVGYSVVFAFLGMGLFNIGYALFFSGYLSNFTQLLPRHQHGAGIGIEKLITTISFSLGGAFVAMLYGQPFMMKKVVDFSSNLKSAPFSNISLILMIMIALATWIFVIVFKKNFNQVNEAEETIA</sequence>
<dbReference type="RefSeq" id="WP_141189654.1">
    <property type="nucleotide sequence ID" value="NZ_JBHUMR010000007.1"/>
</dbReference>
<feature type="transmembrane region" description="Helical" evidence="6">
    <location>
        <begin position="224"/>
        <end position="242"/>
    </location>
</feature>
<feature type="transmembrane region" description="Helical" evidence="6">
    <location>
        <begin position="392"/>
        <end position="410"/>
    </location>
</feature>
<proteinExistence type="predicted"/>
<evidence type="ECO:0000256" key="1">
    <source>
        <dbReference type="ARBA" id="ARBA00004651"/>
    </source>
</evidence>
<dbReference type="PANTHER" id="PTHR42718">
    <property type="entry name" value="MAJOR FACILITATOR SUPERFAMILY MULTIDRUG TRANSPORTER MFSC"/>
    <property type="match status" value="1"/>
</dbReference>
<feature type="transmembrane region" description="Helical" evidence="6">
    <location>
        <begin position="198"/>
        <end position="218"/>
    </location>
</feature>
<dbReference type="PRINTS" id="PR01036">
    <property type="entry name" value="TCRTETB"/>
</dbReference>
<keyword evidence="5 6" id="KW-0472">Membrane</keyword>
<reference evidence="9" key="1">
    <citation type="journal article" date="2019" name="Int. J. Syst. Evol. Microbiol.">
        <title>The Global Catalogue of Microorganisms (GCM) 10K type strain sequencing project: providing services to taxonomists for standard genome sequencing and annotation.</title>
        <authorList>
            <consortium name="The Broad Institute Genomics Platform"/>
            <consortium name="The Broad Institute Genome Sequencing Center for Infectious Disease"/>
            <person name="Wu L."/>
            <person name="Ma J."/>
        </authorList>
    </citation>
    <scope>NUCLEOTIDE SEQUENCE [LARGE SCALE GENOMIC DNA]</scope>
    <source>
        <strain evidence="9">TISTR 2241</strain>
    </source>
</reference>
<evidence type="ECO:0000256" key="3">
    <source>
        <dbReference type="ARBA" id="ARBA00022692"/>
    </source>
</evidence>
<feature type="transmembrane region" description="Helical" evidence="6">
    <location>
        <begin position="263"/>
        <end position="285"/>
    </location>
</feature>
<dbReference type="Proteomes" id="UP001597458">
    <property type="component" value="Unassembled WGS sequence"/>
</dbReference>
<evidence type="ECO:0000259" key="7">
    <source>
        <dbReference type="PROSITE" id="PS50850"/>
    </source>
</evidence>
<feature type="transmembrane region" description="Helical" evidence="6">
    <location>
        <begin position="430"/>
        <end position="452"/>
    </location>
</feature>
<feature type="transmembrane region" description="Helical" evidence="6">
    <location>
        <begin position="111"/>
        <end position="129"/>
    </location>
</feature>
<dbReference type="InterPro" id="IPR020846">
    <property type="entry name" value="MFS_dom"/>
</dbReference>
<feature type="domain" description="Major facilitator superfamily (MFS) profile" evidence="7">
    <location>
        <begin position="16"/>
        <end position="457"/>
    </location>
</feature>
<feature type="transmembrane region" description="Helical" evidence="6">
    <location>
        <begin position="291"/>
        <end position="314"/>
    </location>
</feature>
<dbReference type="SUPFAM" id="SSF103473">
    <property type="entry name" value="MFS general substrate transporter"/>
    <property type="match status" value="2"/>
</dbReference>
<feature type="transmembrane region" description="Helical" evidence="6">
    <location>
        <begin position="168"/>
        <end position="186"/>
    </location>
</feature>
<dbReference type="InterPro" id="IPR036259">
    <property type="entry name" value="MFS_trans_sf"/>
</dbReference>
<feature type="transmembrane region" description="Helical" evidence="6">
    <location>
        <begin position="50"/>
        <end position="70"/>
    </location>
</feature>
<dbReference type="EMBL" id="JBHUMR010000007">
    <property type="protein sequence ID" value="MFD2616212.1"/>
    <property type="molecule type" value="Genomic_DNA"/>
</dbReference>
<keyword evidence="2" id="KW-0813">Transport</keyword>
<comment type="subcellular location">
    <subcellularLocation>
        <location evidence="1">Cell membrane</location>
        <topology evidence="1">Multi-pass membrane protein</topology>
    </subcellularLocation>
</comment>
<dbReference type="Pfam" id="PF07690">
    <property type="entry name" value="MFS_1"/>
    <property type="match status" value="2"/>
</dbReference>
<feature type="transmembrane region" description="Helical" evidence="6">
    <location>
        <begin position="326"/>
        <end position="345"/>
    </location>
</feature>
<keyword evidence="9" id="KW-1185">Reference proteome</keyword>
<comment type="caution">
    <text evidence="8">The sequence shown here is derived from an EMBL/GenBank/DDBJ whole genome shotgun (WGS) entry which is preliminary data.</text>
</comment>
<evidence type="ECO:0000256" key="6">
    <source>
        <dbReference type="SAM" id="Phobius"/>
    </source>
</evidence>
<gene>
    <name evidence="8" type="ORF">ACFSTF_02655</name>
</gene>
<keyword evidence="4 6" id="KW-1133">Transmembrane helix</keyword>
<accession>A0ABW5PNF7</accession>